<dbReference type="UniPathway" id="UPA00078">
    <property type="reaction ID" value="UER00161"/>
</dbReference>
<feature type="active site" evidence="2">
    <location>
        <position position="37"/>
    </location>
</feature>
<accession>A0A212JX33</accession>
<dbReference type="InterPro" id="IPR027417">
    <property type="entry name" value="P-loop_NTPase"/>
</dbReference>
<proteinExistence type="inferred from homology"/>
<keyword evidence="2" id="KW-0067">ATP-binding</keyword>
<dbReference type="SUPFAM" id="SSF52540">
    <property type="entry name" value="P-loop containing nucleoside triphosphate hydrolases"/>
    <property type="match status" value="1"/>
</dbReference>
<dbReference type="EC" id="6.3.3.3" evidence="2"/>
<dbReference type="GO" id="GO:0000287">
    <property type="term" value="F:magnesium ion binding"/>
    <property type="evidence" value="ECO:0007669"/>
    <property type="project" value="UniProtKB-UniRule"/>
</dbReference>
<comment type="pathway">
    <text evidence="2">Cofactor biosynthesis; biotin biosynthesis; biotin from 7,8-diaminononanoate: step 1/2.</text>
</comment>
<feature type="binding site" evidence="2">
    <location>
        <position position="57"/>
    </location>
    <ligand>
        <name>ATP</name>
        <dbReference type="ChEBI" id="CHEBI:30616"/>
    </ligand>
</feature>
<feature type="binding site" evidence="2">
    <location>
        <position position="57"/>
    </location>
    <ligand>
        <name>Mg(2+)</name>
        <dbReference type="ChEBI" id="CHEBI:18420"/>
    </ligand>
</feature>
<organism evidence="3">
    <name type="scientific">uncultured Alphaproteobacteria bacterium</name>
    <dbReference type="NCBI Taxonomy" id="91750"/>
    <lineage>
        <taxon>Bacteria</taxon>
        <taxon>Pseudomonadati</taxon>
        <taxon>Pseudomonadota</taxon>
        <taxon>Alphaproteobacteria</taxon>
        <taxon>environmental samples</taxon>
    </lineage>
</organism>
<keyword evidence="2" id="KW-0547">Nucleotide-binding</keyword>
<feature type="binding site" evidence="2">
    <location>
        <position position="16"/>
    </location>
    <ligand>
        <name>Mg(2+)</name>
        <dbReference type="ChEBI" id="CHEBI:18420"/>
    </ligand>
</feature>
<feature type="binding site" evidence="2">
    <location>
        <position position="119"/>
    </location>
    <ligand>
        <name>Mg(2+)</name>
        <dbReference type="ChEBI" id="CHEBI:18420"/>
    </ligand>
</feature>
<feature type="binding site" evidence="2">
    <location>
        <position position="41"/>
    </location>
    <ligand>
        <name>substrate</name>
    </ligand>
</feature>
<dbReference type="GO" id="GO:0009102">
    <property type="term" value="P:biotin biosynthetic process"/>
    <property type="evidence" value="ECO:0007669"/>
    <property type="project" value="UniProtKB-UniRule"/>
</dbReference>
<dbReference type="GO" id="GO:0004141">
    <property type="term" value="F:dethiobiotin synthase activity"/>
    <property type="evidence" value="ECO:0007669"/>
    <property type="project" value="UniProtKB-UniRule"/>
</dbReference>
<reference evidence="3" key="1">
    <citation type="submission" date="2016-04" db="EMBL/GenBank/DDBJ databases">
        <authorList>
            <person name="Evans L.H."/>
            <person name="Alamgir A."/>
            <person name="Owens N."/>
            <person name="Weber N.D."/>
            <person name="Virtaneva K."/>
            <person name="Barbian K."/>
            <person name="Babar A."/>
            <person name="Rosenke K."/>
        </authorList>
    </citation>
    <scope>NUCLEOTIDE SEQUENCE</scope>
    <source>
        <strain evidence="3">86</strain>
    </source>
</reference>
<dbReference type="Pfam" id="PF13500">
    <property type="entry name" value="AAA_26"/>
    <property type="match status" value="1"/>
</dbReference>
<comment type="caution">
    <text evidence="2">Lacks conserved residue(s) required for the propagation of feature annotation.</text>
</comment>
<comment type="subcellular location">
    <subcellularLocation>
        <location evidence="2">Cytoplasm</location>
    </subcellularLocation>
</comment>
<evidence type="ECO:0000256" key="2">
    <source>
        <dbReference type="HAMAP-Rule" id="MF_00336"/>
    </source>
</evidence>
<comment type="cofactor">
    <cofactor evidence="2">
        <name>Mg(2+)</name>
        <dbReference type="ChEBI" id="CHEBI:18420"/>
    </cofactor>
</comment>
<protein>
    <recommendedName>
        <fullName evidence="2">ATP-dependent dethiobiotin synthetase BioD</fullName>
        <ecNumber evidence="2">6.3.3.3</ecNumber>
    </recommendedName>
    <alternativeName>
        <fullName evidence="2">DTB synthetase</fullName>
        <shortName evidence="2">DTBS</shortName>
    </alternativeName>
    <alternativeName>
        <fullName evidence="2">Dethiobiotin synthase</fullName>
    </alternativeName>
</protein>
<dbReference type="HAMAP" id="MF_00336">
    <property type="entry name" value="BioD"/>
    <property type="match status" value="1"/>
</dbReference>
<keyword evidence="1 2" id="KW-0093">Biotin biosynthesis</keyword>
<feature type="binding site" evidence="2">
    <location>
        <begin position="12"/>
        <end position="17"/>
    </location>
    <ligand>
        <name>ATP</name>
        <dbReference type="ChEBI" id="CHEBI:30616"/>
    </ligand>
</feature>
<comment type="catalytic activity">
    <reaction evidence="2">
        <text>(7R,8S)-7,8-diammoniononanoate + CO2 + ATP = (4R,5S)-dethiobiotin + ADP + phosphate + 3 H(+)</text>
        <dbReference type="Rhea" id="RHEA:15805"/>
        <dbReference type="ChEBI" id="CHEBI:15378"/>
        <dbReference type="ChEBI" id="CHEBI:16526"/>
        <dbReference type="ChEBI" id="CHEBI:30616"/>
        <dbReference type="ChEBI" id="CHEBI:43474"/>
        <dbReference type="ChEBI" id="CHEBI:149469"/>
        <dbReference type="ChEBI" id="CHEBI:149473"/>
        <dbReference type="ChEBI" id="CHEBI:456216"/>
        <dbReference type="EC" id="6.3.3.3"/>
    </reaction>
</comment>
<dbReference type="PIRSF" id="PIRSF006755">
    <property type="entry name" value="DTB_synth"/>
    <property type="match status" value="1"/>
</dbReference>
<feature type="binding site" evidence="2">
    <location>
        <begin position="212"/>
        <end position="214"/>
    </location>
    <ligand>
        <name>ATP</name>
        <dbReference type="ChEBI" id="CHEBI:30616"/>
    </ligand>
</feature>
<comment type="similarity">
    <text evidence="2">Belongs to the dethiobiotin synthetase family.</text>
</comment>
<dbReference type="Gene3D" id="3.40.50.300">
    <property type="entry name" value="P-loop containing nucleotide triphosphate hydrolases"/>
    <property type="match status" value="1"/>
</dbReference>
<keyword evidence="2" id="KW-0479">Metal-binding</keyword>
<keyword evidence="2" id="KW-0460">Magnesium</keyword>
<comment type="subunit">
    <text evidence="2">Homodimer.</text>
</comment>
<comment type="function">
    <text evidence="2">Catalyzes a mechanistically unusual reaction, the ATP-dependent insertion of CO2 between the N7 and N8 nitrogen atoms of 7,8-diaminopelargonic acid (DAPA, also called 7,8-diammoniononanoate) to form a ureido ring.</text>
</comment>
<evidence type="ECO:0000313" key="3">
    <source>
        <dbReference type="EMBL" id="SBW04011.1"/>
    </source>
</evidence>
<dbReference type="GO" id="GO:0005524">
    <property type="term" value="F:ATP binding"/>
    <property type="evidence" value="ECO:0007669"/>
    <property type="project" value="UniProtKB-UniRule"/>
</dbReference>
<dbReference type="EMBL" id="FLUO01000001">
    <property type="protein sequence ID" value="SBW04011.1"/>
    <property type="molecule type" value="Genomic_DNA"/>
</dbReference>
<dbReference type="InterPro" id="IPR004472">
    <property type="entry name" value="DTB_synth_BioD"/>
</dbReference>
<dbReference type="PANTHER" id="PTHR43210">
    <property type="entry name" value="DETHIOBIOTIN SYNTHETASE"/>
    <property type="match status" value="1"/>
</dbReference>
<name>A0A212JX33_9PROT</name>
<gene>
    <name evidence="2 3" type="primary">bioD</name>
    <name evidence="3" type="ORF">KL86APRO_11797</name>
</gene>
<dbReference type="PANTHER" id="PTHR43210:SF5">
    <property type="entry name" value="DETHIOBIOTIN SYNTHETASE"/>
    <property type="match status" value="1"/>
</dbReference>
<feature type="binding site" evidence="2">
    <location>
        <begin position="179"/>
        <end position="180"/>
    </location>
    <ligand>
        <name>ATP</name>
        <dbReference type="ChEBI" id="CHEBI:30616"/>
    </ligand>
</feature>
<dbReference type="GO" id="GO:0005829">
    <property type="term" value="C:cytosol"/>
    <property type="evidence" value="ECO:0007669"/>
    <property type="project" value="TreeGrafter"/>
</dbReference>
<evidence type="ECO:0000256" key="1">
    <source>
        <dbReference type="ARBA" id="ARBA00022756"/>
    </source>
</evidence>
<keyword evidence="2 3" id="KW-0436">Ligase</keyword>
<dbReference type="CDD" id="cd03109">
    <property type="entry name" value="DTBS"/>
    <property type="match status" value="1"/>
</dbReference>
<keyword evidence="2" id="KW-0963">Cytoplasm</keyword>
<feature type="binding site" evidence="2">
    <location>
        <begin position="119"/>
        <end position="122"/>
    </location>
    <ligand>
        <name>ATP</name>
        <dbReference type="ChEBI" id="CHEBI:30616"/>
    </ligand>
</feature>
<sequence length="241" mass="25094">MKGFVVTGTDTDVGKTHVTAALCLWLQSRGVAVAPMKPVQTGSRPLPDGSFAAPDLDFSLDRLDLAPDAEERALMQPFCYGPACSPHLAVGPGEAGPTVDGILAAAHRLGERFPAVAVEGAGGLMVPLNTRETMLDLFAALGLPVVLVARVGLGTINHALLSAMALKTRGVAVAGVVLNETRPQSPEDAFIRADNPATISWFGQVPVFGTLPFLAETSAAALRDAANRLEGLDRAFAHLLP</sequence>
<dbReference type="AlphaFoldDB" id="A0A212JX33"/>
<dbReference type="NCBIfam" id="TIGR00347">
    <property type="entry name" value="bioD"/>
    <property type="match status" value="1"/>
</dbReference>